<evidence type="ECO:0000259" key="2">
    <source>
        <dbReference type="Pfam" id="PF01079"/>
    </source>
</evidence>
<dbReference type="Gene3D" id="2.170.16.10">
    <property type="entry name" value="Hedgehog/Intein (Hint) domain"/>
    <property type="match status" value="1"/>
</dbReference>
<evidence type="ECO:0000313" key="4">
    <source>
        <dbReference type="Proteomes" id="UP000324585"/>
    </source>
</evidence>
<proteinExistence type="predicted"/>
<sequence>MRGVVRGGMGGRWAAVVVLAAVCALAAAQNDVDTVSSVRICVYGDGVVGDQDELLRQCRADLLLFPPFTPPRNAVCVDYPNNFCVLGTGRLRPLFEAARMNCFPRTTDDKCGGFRTDQWQYNISALVPPTQCILDGDVIPNVTFVSQPDSESPTFGCFRLFSNQAFRFECSECLDQPECFSEDAQVRTMQRDGSVLSKPLVELVAGDRVESYSQLDGAREFTTLMHVEHADVRMVRELLLIHHSKGASPLRVTPSHLLVSADPKEGVIAARDVSTRTQLVVMSESGVSEKSQVTRIDRVSGRVLNPQTENMRIVVDGVLASCWTDVSVGGVSLARLPGLTVAYRLLSRMRLFSVVRYIDDAVHRMYSGSGWVGL</sequence>
<dbReference type="AlphaFoldDB" id="A0A5J4YX88"/>
<keyword evidence="1" id="KW-0732">Signal</keyword>
<dbReference type="InterPro" id="IPR050387">
    <property type="entry name" value="Hedgehog_Signaling"/>
</dbReference>
<feature type="domain" description="Hedgehog protein Hint" evidence="2">
    <location>
        <begin position="171"/>
        <end position="327"/>
    </location>
</feature>
<dbReference type="Proteomes" id="UP000324585">
    <property type="component" value="Unassembled WGS sequence"/>
</dbReference>
<dbReference type="OrthoDB" id="6056605at2759"/>
<comment type="caution">
    <text evidence="3">The sequence shown here is derived from an EMBL/GenBank/DDBJ whole genome shotgun (WGS) entry which is preliminary data.</text>
</comment>
<protein>
    <recommendedName>
        <fullName evidence="2">Hedgehog protein Hint domain-containing protein</fullName>
    </recommendedName>
</protein>
<accession>A0A5J4YX88</accession>
<name>A0A5J4YX88_PORPP</name>
<reference evidence="4" key="1">
    <citation type="journal article" date="2019" name="Nat. Commun.">
        <title>Expansion of phycobilisome linker gene families in mesophilic red algae.</title>
        <authorList>
            <person name="Lee J."/>
            <person name="Kim D."/>
            <person name="Bhattacharya D."/>
            <person name="Yoon H.S."/>
        </authorList>
    </citation>
    <scope>NUCLEOTIDE SEQUENCE [LARGE SCALE GENOMIC DNA]</scope>
    <source>
        <strain evidence="4">CCMP 1328</strain>
    </source>
</reference>
<dbReference type="InterPro" id="IPR001767">
    <property type="entry name" value="Hedgehog_Hint"/>
</dbReference>
<dbReference type="PANTHER" id="PTHR11889">
    <property type="entry name" value="HEDGEHOG"/>
    <property type="match status" value="1"/>
</dbReference>
<feature type="signal peptide" evidence="1">
    <location>
        <begin position="1"/>
        <end position="28"/>
    </location>
</feature>
<dbReference type="EMBL" id="VRMN01000004">
    <property type="protein sequence ID" value="KAA8495077.1"/>
    <property type="molecule type" value="Genomic_DNA"/>
</dbReference>
<dbReference type="GO" id="GO:0016540">
    <property type="term" value="P:protein autoprocessing"/>
    <property type="evidence" value="ECO:0007669"/>
    <property type="project" value="InterPro"/>
</dbReference>
<dbReference type="InterPro" id="IPR036844">
    <property type="entry name" value="Hint_dom_sf"/>
</dbReference>
<keyword evidence="4" id="KW-1185">Reference proteome</keyword>
<feature type="chain" id="PRO_5023818774" description="Hedgehog protein Hint domain-containing protein" evidence="1">
    <location>
        <begin position="29"/>
        <end position="374"/>
    </location>
</feature>
<evidence type="ECO:0000313" key="3">
    <source>
        <dbReference type="EMBL" id="KAA8495077.1"/>
    </source>
</evidence>
<gene>
    <name evidence="3" type="ORF">FVE85_3318</name>
</gene>
<evidence type="ECO:0000256" key="1">
    <source>
        <dbReference type="SAM" id="SignalP"/>
    </source>
</evidence>
<dbReference type="Pfam" id="PF01079">
    <property type="entry name" value="Hint"/>
    <property type="match status" value="1"/>
</dbReference>
<dbReference type="CDD" id="cd00081">
    <property type="entry name" value="Hint"/>
    <property type="match status" value="1"/>
</dbReference>
<dbReference type="PANTHER" id="PTHR11889:SF31">
    <property type="entry name" value="PROTEIN HEDGEHOG"/>
    <property type="match status" value="1"/>
</dbReference>
<dbReference type="SUPFAM" id="SSF51294">
    <property type="entry name" value="Hedgehog/intein (Hint) domain"/>
    <property type="match status" value="1"/>
</dbReference>
<organism evidence="3 4">
    <name type="scientific">Porphyridium purpureum</name>
    <name type="common">Red alga</name>
    <name type="synonym">Porphyridium cruentum</name>
    <dbReference type="NCBI Taxonomy" id="35688"/>
    <lineage>
        <taxon>Eukaryota</taxon>
        <taxon>Rhodophyta</taxon>
        <taxon>Bangiophyceae</taxon>
        <taxon>Porphyridiales</taxon>
        <taxon>Porphyridiaceae</taxon>
        <taxon>Porphyridium</taxon>
    </lineage>
</organism>